<protein>
    <submittedName>
        <fullName evidence="2">Nucleotidyltransferase with HDIG domain</fullName>
    </submittedName>
</protein>
<dbReference type="InterPro" id="IPR006675">
    <property type="entry name" value="HDIG_dom"/>
</dbReference>
<dbReference type="PROSITE" id="PS51832">
    <property type="entry name" value="HD_GYP"/>
    <property type="match status" value="1"/>
</dbReference>
<dbReference type="Pfam" id="PF13487">
    <property type="entry name" value="HD_5"/>
    <property type="match status" value="1"/>
</dbReference>
<dbReference type="InterPro" id="IPR006674">
    <property type="entry name" value="HD_domain"/>
</dbReference>
<dbReference type="CDD" id="cd00077">
    <property type="entry name" value="HDc"/>
    <property type="match status" value="2"/>
</dbReference>
<sequence length="419" mass="46793">MVMEDVSLIDLACGISSALDYISPTVTGHHRRVGMASVMFGSHLGITAPSLVDLLLAGLLHDIGAFSMDRPLDGLGFDSDLEEHAVVGYRLLRDHPFLERASRAVLYHHTSWRDLRVIRQEGDRETLLMANIINLADRVDILRRVGTRKYERKDVERTVAGFSSDMYAPEALRAFTELVDNGIFWALMEDQEMPVRDLLSRELLDVRITPDQLIDFSGFFTRIIDFRSRHTATHTAGVAESAVLLARFAGMDEQEQKSMRLAGNLHDIGKLAVPTELLDKPGALEKDEYVRVQDHATVCAEVLRSIPGLGEVADWACQHHERLNGKGYPLGLTADQLSLGSRIMQVADVHTAITEDRPYRKGMSREQALAVLRSMAEKGFLDADIVDLVIDNHDHLDAVRSMVQSRALSEFERFARGIG</sequence>
<gene>
    <name evidence="2" type="ORF">EDC59_12010</name>
</gene>
<feature type="domain" description="HD-GYP" evidence="1">
    <location>
        <begin position="209"/>
        <end position="405"/>
    </location>
</feature>
<dbReference type="PANTHER" id="PTHR43155:SF1">
    <property type="entry name" value="3'3'-CGAMP-SPECIFIC PHOSPHODIESTERASE 1"/>
    <property type="match status" value="1"/>
</dbReference>
<dbReference type="SMART" id="SM00471">
    <property type="entry name" value="HDc"/>
    <property type="match status" value="2"/>
</dbReference>
<dbReference type="InterPro" id="IPR037522">
    <property type="entry name" value="HD_GYP_dom"/>
</dbReference>
<reference evidence="2 3" key="1">
    <citation type="submission" date="2019-03" db="EMBL/GenBank/DDBJ databases">
        <title>Genomic Encyclopedia of Type Strains, Phase IV (KMG-IV): sequencing the most valuable type-strain genomes for metagenomic binning, comparative biology and taxonomic classification.</title>
        <authorList>
            <person name="Goeker M."/>
        </authorList>
    </citation>
    <scope>NUCLEOTIDE SEQUENCE [LARGE SCALE GENOMIC DNA]</scope>
    <source>
        <strain evidence="2 3">DSM 101483</strain>
    </source>
</reference>
<dbReference type="NCBIfam" id="TIGR00277">
    <property type="entry name" value="HDIG"/>
    <property type="match status" value="1"/>
</dbReference>
<dbReference type="Proteomes" id="UP000295506">
    <property type="component" value="Unassembled WGS sequence"/>
</dbReference>
<dbReference type="EMBL" id="SOBK01000020">
    <property type="protein sequence ID" value="TDT81936.1"/>
    <property type="molecule type" value="Genomic_DNA"/>
</dbReference>
<dbReference type="PANTHER" id="PTHR43155">
    <property type="entry name" value="CYCLIC DI-GMP PHOSPHODIESTERASE PA4108-RELATED"/>
    <property type="match status" value="1"/>
</dbReference>
<comment type="caution">
    <text evidence="2">The sequence shown here is derived from an EMBL/GenBank/DDBJ whole genome shotgun (WGS) entry which is preliminary data.</text>
</comment>
<evidence type="ECO:0000259" key="1">
    <source>
        <dbReference type="PROSITE" id="PS51832"/>
    </source>
</evidence>
<dbReference type="AlphaFoldDB" id="A0AA94THN7"/>
<evidence type="ECO:0000313" key="3">
    <source>
        <dbReference type="Proteomes" id="UP000295506"/>
    </source>
</evidence>
<name>A0AA94THN7_9BACT</name>
<dbReference type="SUPFAM" id="SSF109604">
    <property type="entry name" value="HD-domain/PDEase-like"/>
    <property type="match status" value="2"/>
</dbReference>
<accession>A0AA94THN7</accession>
<organism evidence="2 3">
    <name type="scientific">Pseudodesulfovibrio indicus</name>
    <dbReference type="NCBI Taxonomy" id="1716143"/>
    <lineage>
        <taxon>Bacteria</taxon>
        <taxon>Pseudomonadati</taxon>
        <taxon>Thermodesulfobacteriota</taxon>
        <taxon>Desulfovibrionia</taxon>
        <taxon>Desulfovibrionales</taxon>
        <taxon>Desulfovibrionaceae</taxon>
    </lineage>
</organism>
<dbReference type="Gene3D" id="1.10.3210.10">
    <property type="entry name" value="Hypothetical protein af1432"/>
    <property type="match status" value="2"/>
</dbReference>
<evidence type="ECO:0000313" key="2">
    <source>
        <dbReference type="EMBL" id="TDT81936.1"/>
    </source>
</evidence>
<dbReference type="Pfam" id="PF01966">
    <property type="entry name" value="HD"/>
    <property type="match status" value="1"/>
</dbReference>
<proteinExistence type="predicted"/>
<dbReference type="InterPro" id="IPR003607">
    <property type="entry name" value="HD/PDEase_dom"/>
</dbReference>